<keyword evidence="1" id="KW-0732">Signal</keyword>
<evidence type="ECO:0000313" key="4">
    <source>
        <dbReference type="Proteomes" id="UP000321046"/>
    </source>
</evidence>
<evidence type="ECO:0000313" key="3">
    <source>
        <dbReference type="EMBL" id="TXD33982.1"/>
    </source>
</evidence>
<comment type="caution">
    <text evidence="3">The sequence shown here is derived from an EMBL/GenBank/DDBJ whole genome shotgun (WGS) entry which is preliminary data.</text>
</comment>
<protein>
    <recommendedName>
        <fullName evidence="2">DUF7282 domain-containing protein</fullName>
    </recommendedName>
</protein>
<organism evidence="3 4">
    <name type="scientific">Lujinxingia vulgaris</name>
    <dbReference type="NCBI Taxonomy" id="2600176"/>
    <lineage>
        <taxon>Bacteria</taxon>
        <taxon>Deltaproteobacteria</taxon>
        <taxon>Bradymonadales</taxon>
        <taxon>Lujinxingiaceae</taxon>
        <taxon>Lujinxingia</taxon>
    </lineage>
</organism>
<evidence type="ECO:0000256" key="1">
    <source>
        <dbReference type="SAM" id="SignalP"/>
    </source>
</evidence>
<feature type="signal peptide" evidence="1">
    <location>
        <begin position="1"/>
        <end position="21"/>
    </location>
</feature>
<dbReference type="AlphaFoldDB" id="A0A5C6X9M7"/>
<evidence type="ECO:0000259" key="2">
    <source>
        <dbReference type="Pfam" id="PF23951"/>
    </source>
</evidence>
<feature type="domain" description="DUF7282" evidence="2">
    <location>
        <begin position="152"/>
        <end position="251"/>
    </location>
</feature>
<reference evidence="3 4" key="1">
    <citation type="submission" date="2019-08" db="EMBL/GenBank/DDBJ databases">
        <title>Bradymonadales sp. TMQ2.</title>
        <authorList>
            <person name="Liang Q."/>
        </authorList>
    </citation>
    <scope>NUCLEOTIDE SEQUENCE [LARGE SCALE GENOMIC DNA]</scope>
    <source>
        <strain evidence="3 4">TMQ2</strain>
    </source>
</reference>
<proteinExistence type="predicted"/>
<dbReference type="RefSeq" id="WP_146975457.1">
    <property type="nucleotide sequence ID" value="NZ_VOSL01000058.1"/>
</dbReference>
<dbReference type="EMBL" id="VOSL01000058">
    <property type="protein sequence ID" value="TXD33982.1"/>
    <property type="molecule type" value="Genomic_DNA"/>
</dbReference>
<feature type="domain" description="DUF7282" evidence="2">
    <location>
        <begin position="381"/>
        <end position="473"/>
    </location>
</feature>
<sequence>MKKTLKWLAPLLIALPLSACGGDEPPPFDERENLLTIDDQSPEIPNEIVVAEVLAESAGYVVIHDADDEGELGEPLGTLPVEAGSASDLTIELARPLLDQELLYGSLYLSEDDAETFEPDDALLAIDRGEPVRVQFTVSIEVEEIAPALVAEDQIADPINEVVIAEVASDVDAWLVIRADDEGTPADVIATASLEAGSYEDVRVILSRDAFEDETLHASLHIDAEPEDDFDPESDIVVTVDEEPLTTSFVVTLPELQPVATISVDDQSVSFEAADSIVIAAAELQGFAGWIAIYADDEGEPGDLLASELFSAGELENITIALDEALAASATLHARIHQESPADGDFTYDGESDEDPIVVVDEAPVMATFDVTLIDPSAPQLTVEDQLLESLPLNEVTIAELVYDQDGWLAIYDAEDTLLGAVAVAADPAVKANIVAPLNRDIEDGEALRVVLHSDITAGDAFDADVDLPVLDATETGVEASFIVELLENSLEARDQSLDEVSTEVRIDALHAGESVILEIFAEADESVLLAEAALDYGIHQDIALTVGRPLEDGEVIVAQLFKLEEGERVPAEDEAGDPVRVTFEVTVPDGTPAVFLTFSSNGNSYRVSAVRPAGYVDIVDGGSTTDDPTLTLFRGWRYGINNTVYSANPLQFGHPSGIAGLDFTSLISQDESGSYNGDSQVNRVADGQRIWFTLTQDLVDANINTYRSADTPILMRGDLDIEDAPTLIER</sequence>
<accession>A0A5C6X9M7</accession>
<feature type="domain" description="DUF7282" evidence="2">
    <location>
        <begin position="35"/>
        <end position="122"/>
    </location>
</feature>
<name>A0A5C6X9M7_9DELT</name>
<dbReference type="OrthoDB" id="5479313at2"/>
<dbReference type="InterPro" id="IPR055706">
    <property type="entry name" value="Slg1/2_DUF7282"/>
</dbReference>
<dbReference type="Pfam" id="PF23951">
    <property type="entry name" value="DUF7282"/>
    <property type="match status" value="4"/>
</dbReference>
<dbReference type="Proteomes" id="UP000321046">
    <property type="component" value="Unassembled WGS sequence"/>
</dbReference>
<feature type="chain" id="PRO_5023019515" description="DUF7282 domain-containing protein" evidence="1">
    <location>
        <begin position="22"/>
        <end position="731"/>
    </location>
</feature>
<gene>
    <name evidence="3" type="ORF">FRC96_14625</name>
</gene>
<feature type="domain" description="DUF7282" evidence="2">
    <location>
        <begin position="260"/>
        <end position="372"/>
    </location>
</feature>